<dbReference type="PANTHER" id="PTHR43606:SF2">
    <property type="entry name" value="ALKALINE PHOSPHATASE FAMILY PROTEIN (AFU_ORTHOLOGUE AFUA_5G03860)"/>
    <property type="match status" value="1"/>
</dbReference>
<proteinExistence type="predicted"/>
<dbReference type="InterPro" id="IPR029052">
    <property type="entry name" value="Metallo-depent_PP-like"/>
</dbReference>
<evidence type="ECO:0000256" key="1">
    <source>
        <dbReference type="SAM" id="MobiDB-lite"/>
    </source>
</evidence>
<feature type="region of interest" description="Disordered" evidence="1">
    <location>
        <begin position="1"/>
        <end position="22"/>
    </location>
</feature>
<dbReference type="CDD" id="cd07389">
    <property type="entry name" value="MPP_PhoD"/>
    <property type="match status" value="1"/>
</dbReference>
<feature type="region of interest" description="Disordered" evidence="1">
    <location>
        <begin position="532"/>
        <end position="559"/>
    </location>
</feature>
<organism evidence="4 5">
    <name type="scientific">Haloarchaeobius litoreus</name>
    <dbReference type="NCBI Taxonomy" id="755306"/>
    <lineage>
        <taxon>Archaea</taxon>
        <taxon>Methanobacteriati</taxon>
        <taxon>Methanobacteriota</taxon>
        <taxon>Stenosarchaea group</taxon>
        <taxon>Halobacteria</taxon>
        <taxon>Halobacteriales</taxon>
        <taxon>Halorubellaceae</taxon>
        <taxon>Haloarchaeobius</taxon>
    </lineage>
</organism>
<evidence type="ECO:0000259" key="3">
    <source>
        <dbReference type="Pfam" id="PF16655"/>
    </source>
</evidence>
<comment type="caution">
    <text evidence="4">The sequence shown here is derived from an EMBL/GenBank/DDBJ whole genome shotgun (WGS) entry which is preliminary data.</text>
</comment>
<dbReference type="InterPro" id="IPR018946">
    <property type="entry name" value="PhoD-like_MPP"/>
</dbReference>
<evidence type="ECO:0000259" key="2">
    <source>
        <dbReference type="Pfam" id="PF09423"/>
    </source>
</evidence>
<dbReference type="PANTHER" id="PTHR43606">
    <property type="entry name" value="PHOSPHATASE, PUTATIVE (AFU_ORTHOLOGUE AFUA_6G08710)-RELATED"/>
    <property type="match status" value="1"/>
</dbReference>
<dbReference type="SUPFAM" id="SSF56300">
    <property type="entry name" value="Metallo-dependent phosphatases"/>
    <property type="match status" value="1"/>
</dbReference>
<dbReference type="Proteomes" id="UP001597034">
    <property type="component" value="Unassembled WGS sequence"/>
</dbReference>
<dbReference type="EMBL" id="JBHUDO010000004">
    <property type="protein sequence ID" value="MFD1647569.1"/>
    <property type="molecule type" value="Genomic_DNA"/>
</dbReference>
<name>A0ABD6DMP6_9EURY</name>
<dbReference type="AlphaFoldDB" id="A0ABD6DMP6"/>
<keyword evidence="5" id="KW-1185">Reference proteome</keyword>
<accession>A0ABD6DMP6</accession>
<feature type="domain" description="PhoD-like phosphatase metallophosphatase" evidence="2">
    <location>
        <begin position="160"/>
        <end position="520"/>
    </location>
</feature>
<dbReference type="InterPro" id="IPR032093">
    <property type="entry name" value="PhoD_N"/>
</dbReference>
<evidence type="ECO:0000313" key="5">
    <source>
        <dbReference type="Proteomes" id="UP001597034"/>
    </source>
</evidence>
<dbReference type="RefSeq" id="WP_256401948.1">
    <property type="nucleotide sequence ID" value="NZ_JANHJR010000004.1"/>
</dbReference>
<dbReference type="Gene3D" id="2.60.40.380">
    <property type="entry name" value="Purple acid phosphatase-like, N-terminal"/>
    <property type="match status" value="1"/>
</dbReference>
<gene>
    <name evidence="4" type="ORF">ACFSBL_17905</name>
</gene>
<dbReference type="Pfam" id="PF09423">
    <property type="entry name" value="PhoD"/>
    <property type="match status" value="1"/>
</dbReference>
<reference evidence="4 5" key="1">
    <citation type="journal article" date="2019" name="Int. J. Syst. Evol. Microbiol.">
        <title>The Global Catalogue of Microorganisms (GCM) 10K type strain sequencing project: providing services to taxonomists for standard genome sequencing and annotation.</title>
        <authorList>
            <consortium name="The Broad Institute Genomics Platform"/>
            <consortium name="The Broad Institute Genome Sequencing Center for Infectious Disease"/>
            <person name="Wu L."/>
            <person name="Ma J."/>
        </authorList>
    </citation>
    <scope>NUCLEOTIDE SEQUENCE [LARGE SCALE GENOMIC DNA]</scope>
    <source>
        <strain evidence="4 5">CGMCC 1.10390</strain>
    </source>
</reference>
<dbReference type="InterPro" id="IPR038607">
    <property type="entry name" value="PhoD-like_sf"/>
</dbReference>
<protein>
    <submittedName>
        <fullName evidence="4">Alkaline phosphatase D family protein</fullName>
    </submittedName>
</protein>
<evidence type="ECO:0000313" key="4">
    <source>
        <dbReference type="EMBL" id="MFD1647569.1"/>
    </source>
</evidence>
<dbReference type="Pfam" id="PF16655">
    <property type="entry name" value="PhoD_N"/>
    <property type="match status" value="1"/>
</dbReference>
<dbReference type="InterPro" id="IPR052900">
    <property type="entry name" value="Phospholipid_Metab_Enz"/>
</dbReference>
<dbReference type="Gene3D" id="3.60.21.70">
    <property type="entry name" value="PhoD-like phosphatase"/>
    <property type="match status" value="1"/>
</dbReference>
<sequence>MPRSTSPSDGRTASGKPAGMPHIDIRARDHCLGDLPDGTCEVTTDGDTDRVFPLSVASGGPTPDGVILWTRVAPSAYRAGTPLSLTVAEDPELERVVSHGRIPSTDFDGRHDHTVRIDLDGELEPDRHYHYRFVYDGVASRTGRCRTLPEPDDSPDSLRLAMVSCQHYQNGYFGAFDHLAAEDLDFVLHLGDYIYDSADDRYRSPVADEYPGRDVSLPSAKDIAASLEDFRELYRTYRRDRSLQAAHERHTFIRTWDDHAITNNRYWDYEADAQAAPDHPRGDDPAFMRQLTADGIQAWWEYTPSRVDYDPEADHLHDAFQLWRSVEFGELATLVLTDERLYRTHHPGHLRSRLAASEPDRTMLGESQREWFLDTVGDDDARWTVWANEVLSMPFRVGVGRLSIAAKPDTWAGYAHERDRVFAALGEVENAVTLTGDMHTSLAGYQRLPDGSRAGVELMTPSVTSVNLAEGLGIEGGLLGRVTRPLLSGLVKLMNPQFEFFDSHHWGYAVVEFTADACTYTAYSVDKEVSGQEADSEPLASYRVPAGRTELHRRPAGAG</sequence>
<feature type="compositionally biased region" description="Polar residues" evidence="1">
    <location>
        <begin position="1"/>
        <end position="11"/>
    </location>
</feature>
<feature type="domain" description="Phospholipase D N-terminal" evidence="3">
    <location>
        <begin position="55"/>
        <end position="147"/>
    </location>
</feature>